<dbReference type="Proteomes" id="UP001163850">
    <property type="component" value="Unassembled WGS sequence"/>
</dbReference>
<evidence type="ECO:0000256" key="9">
    <source>
        <dbReference type="ARBA" id="ARBA00023157"/>
    </source>
</evidence>
<reference evidence="12" key="1">
    <citation type="submission" date="2022-08" db="EMBL/GenBank/DDBJ databases">
        <authorList>
            <consortium name="DOE Joint Genome Institute"/>
            <person name="Min B."/>
            <person name="Riley R."/>
            <person name="Sierra-Patev S."/>
            <person name="Naranjo-Ortiz M."/>
            <person name="Looney B."/>
            <person name="Konkel Z."/>
            <person name="Slot J.C."/>
            <person name="Sakamoto Y."/>
            <person name="Steenwyk J.L."/>
            <person name="Rokas A."/>
            <person name="Carro J."/>
            <person name="Camarero S."/>
            <person name="Ferreira P."/>
            <person name="Molpeceres G."/>
            <person name="Ruiz-Duenas F.J."/>
            <person name="Serrano A."/>
            <person name="Henrissat B."/>
            <person name="Drula E."/>
            <person name="Hughes K.W."/>
            <person name="Mata J.L."/>
            <person name="Ishikawa N.K."/>
            <person name="Vargas-Isla R."/>
            <person name="Ushijima S."/>
            <person name="Smith C.A."/>
            <person name="Ahrendt S."/>
            <person name="Andreopoulos W."/>
            <person name="He G."/>
            <person name="Labutti K."/>
            <person name="Lipzen A."/>
            <person name="Ng V."/>
            <person name="Sandor L."/>
            <person name="Barry K."/>
            <person name="Martinez A.T."/>
            <person name="Xiao Y."/>
            <person name="Gibbons J.G."/>
            <person name="Terashima K."/>
            <person name="Hibbett D.S."/>
            <person name="Grigoriev I.V."/>
        </authorList>
    </citation>
    <scope>NUCLEOTIDE SEQUENCE</scope>
    <source>
        <strain evidence="12">TFB7829</strain>
    </source>
</reference>
<dbReference type="GO" id="GO:0005576">
    <property type="term" value="C:extracellular region"/>
    <property type="evidence" value="ECO:0007669"/>
    <property type="project" value="UniProtKB-SubCell"/>
</dbReference>
<dbReference type="Pfam" id="PF22810">
    <property type="entry name" value="LPMO_AA14"/>
    <property type="match status" value="2"/>
</dbReference>
<comment type="similarity">
    <text evidence="11">Belongs to the polysaccharide monooxygenase AA14 family.</text>
</comment>
<comment type="cofactor">
    <cofactor evidence="1">
        <name>Cu(2+)</name>
        <dbReference type="ChEBI" id="CHEBI:29036"/>
    </cofactor>
</comment>
<name>A0AA38PMV0_9AGAR</name>
<keyword evidence="8" id="KW-0503">Monooxygenase</keyword>
<dbReference type="GO" id="GO:0004497">
    <property type="term" value="F:monooxygenase activity"/>
    <property type="evidence" value="ECO:0007669"/>
    <property type="project" value="UniProtKB-KW"/>
</dbReference>
<dbReference type="AlphaFoldDB" id="A0AA38PMV0"/>
<sequence>MSFIQQVALHASFFHPSMWGFNVTAQTFPYDNQPVAPLTNYTFDEWWFHCGDIRQGNNVCPNQPIAEFHMTGFDDLKGCALAIAYNSNASEVIPENFTVFSVNQTCVWTRFTDFEVPERMPECPNGMYYMTSFQCNVTGATSAVPLAKAQVPRCCGADPEFGKELASLSNCTYSAKQPLYWFQAENNMMFEGAHAPPFYTDLYNFIDGAQNDIFEDSYIQIPTPSPVAGFPVLNETVAFGVDVPFASSGNVNASSSTGSVSGSNSSSSDGGLTDLDAGACITLNISNNTKRSIVANGSEGWKRSRIAAHLHRRQEPMGQSTSLAWVLFGWRKM</sequence>
<keyword evidence="5" id="KW-0732">Signal</keyword>
<evidence type="ECO:0000256" key="1">
    <source>
        <dbReference type="ARBA" id="ARBA00001973"/>
    </source>
</evidence>
<keyword evidence="6" id="KW-0560">Oxidoreductase</keyword>
<evidence type="ECO:0000313" key="12">
    <source>
        <dbReference type="EMBL" id="KAJ3978495.1"/>
    </source>
</evidence>
<organism evidence="12 13">
    <name type="scientific">Lentinula detonsa</name>
    <dbReference type="NCBI Taxonomy" id="2804962"/>
    <lineage>
        <taxon>Eukaryota</taxon>
        <taxon>Fungi</taxon>
        <taxon>Dikarya</taxon>
        <taxon>Basidiomycota</taxon>
        <taxon>Agaricomycotina</taxon>
        <taxon>Agaricomycetes</taxon>
        <taxon>Agaricomycetidae</taxon>
        <taxon>Agaricales</taxon>
        <taxon>Marasmiineae</taxon>
        <taxon>Omphalotaceae</taxon>
        <taxon>Lentinula</taxon>
    </lineage>
</organism>
<keyword evidence="9" id="KW-1015">Disulfide bond</keyword>
<protein>
    <submittedName>
        <fullName evidence="12">Uncharacterized protein</fullName>
    </submittedName>
</protein>
<gene>
    <name evidence="12" type="ORF">F5890DRAFT_1597425</name>
</gene>
<evidence type="ECO:0000256" key="3">
    <source>
        <dbReference type="ARBA" id="ARBA00022525"/>
    </source>
</evidence>
<comment type="caution">
    <text evidence="12">The sequence shown here is derived from an EMBL/GenBank/DDBJ whole genome shotgun (WGS) entry which is preliminary data.</text>
</comment>
<dbReference type="GO" id="GO:0046872">
    <property type="term" value="F:metal ion binding"/>
    <property type="evidence" value="ECO:0007669"/>
    <property type="project" value="UniProtKB-KW"/>
</dbReference>
<evidence type="ECO:0000256" key="5">
    <source>
        <dbReference type="ARBA" id="ARBA00022729"/>
    </source>
</evidence>
<evidence type="ECO:0000256" key="8">
    <source>
        <dbReference type="ARBA" id="ARBA00023033"/>
    </source>
</evidence>
<evidence type="ECO:0000256" key="2">
    <source>
        <dbReference type="ARBA" id="ARBA00004613"/>
    </source>
</evidence>
<evidence type="ECO:0000256" key="7">
    <source>
        <dbReference type="ARBA" id="ARBA00023008"/>
    </source>
</evidence>
<keyword evidence="4" id="KW-0479">Metal-binding</keyword>
<dbReference type="EMBL" id="MU803110">
    <property type="protein sequence ID" value="KAJ3978495.1"/>
    <property type="molecule type" value="Genomic_DNA"/>
</dbReference>
<keyword evidence="10" id="KW-0325">Glycoprotein</keyword>
<comment type="subcellular location">
    <subcellularLocation>
        <location evidence="2">Secreted</location>
    </subcellularLocation>
</comment>
<dbReference type="InterPro" id="IPR054497">
    <property type="entry name" value="LPMO_AA14"/>
</dbReference>
<accession>A0AA38PMV0</accession>
<evidence type="ECO:0000313" key="13">
    <source>
        <dbReference type="Proteomes" id="UP001163850"/>
    </source>
</evidence>
<evidence type="ECO:0000256" key="11">
    <source>
        <dbReference type="ARBA" id="ARBA00046340"/>
    </source>
</evidence>
<keyword evidence="7" id="KW-0186">Copper</keyword>
<proteinExistence type="inferred from homology"/>
<evidence type="ECO:0000256" key="6">
    <source>
        <dbReference type="ARBA" id="ARBA00023002"/>
    </source>
</evidence>
<evidence type="ECO:0000256" key="10">
    <source>
        <dbReference type="ARBA" id="ARBA00023180"/>
    </source>
</evidence>
<evidence type="ECO:0000256" key="4">
    <source>
        <dbReference type="ARBA" id="ARBA00022723"/>
    </source>
</evidence>
<keyword evidence="3" id="KW-0964">Secreted</keyword>